<dbReference type="OrthoDB" id="205782at2759"/>
<evidence type="ECO:0000256" key="3">
    <source>
        <dbReference type="SAM" id="MobiDB-lite"/>
    </source>
</evidence>
<organism evidence="5 6">
    <name type="scientific">Morella rubra</name>
    <name type="common">Chinese bayberry</name>
    <dbReference type="NCBI Taxonomy" id="262757"/>
    <lineage>
        <taxon>Eukaryota</taxon>
        <taxon>Viridiplantae</taxon>
        <taxon>Streptophyta</taxon>
        <taxon>Embryophyta</taxon>
        <taxon>Tracheophyta</taxon>
        <taxon>Spermatophyta</taxon>
        <taxon>Magnoliopsida</taxon>
        <taxon>eudicotyledons</taxon>
        <taxon>Gunneridae</taxon>
        <taxon>Pentapetalae</taxon>
        <taxon>rosids</taxon>
        <taxon>fabids</taxon>
        <taxon>Fagales</taxon>
        <taxon>Myricaceae</taxon>
        <taxon>Morella</taxon>
    </lineage>
</organism>
<dbReference type="PROSITE" id="PS00028">
    <property type="entry name" value="ZINC_FINGER_C2H2_1"/>
    <property type="match status" value="1"/>
</dbReference>
<dbReference type="InterPro" id="IPR013087">
    <property type="entry name" value="Znf_C2H2_type"/>
</dbReference>
<comment type="caution">
    <text evidence="5">The sequence shown here is derived from an EMBL/GenBank/DDBJ whole genome shotgun (WGS) entry which is preliminary data.</text>
</comment>
<dbReference type="SUPFAM" id="SSF48452">
    <property type="entry name" value="TPR-like"/>
    <property type="match status" value="1"/>
</dbReference>
<feature type="compositionally biased region" description="Polar residues" evidence="3">
    <location>
        <begin position="917"/>
        <end position="928"/>
    </location>
</feature>
<protein>
    <recommendedName>
        <fullName evidence="4">C2H2-type domain-containing protein</fullName>
    </recommendedName>
</protein>
<dbReference type="InterPro" id="IPR006865">
    <property type="entry name" value="DUF629"/>
</dbReference>
<evidence type="ECO:0000256" key="2">
    <source>
        <dbReference type="ARBA" id="ARBA00022801"/>
    </source>
</evidence>
<feature type="region of interest" description="Disordered" evidence="3">
    <location>
        <begin position="900"/>
        <end position="933"/>
    </location>
</feature>
<dbReference type="InterPro" id="IPR052398">
    <property type="entry name" value="Ubiquitin_hydrolase_53/54"/>
</dbReference>
<feature type="domain" description="C2H2-type" evidence="4">
    <location>
        <begin position="283"/>
        <end position="306"/>
    </location>
</feature>
<sequence length="957" mass="109253">MAPKKRPSAYTDPPPPSDASIMLECNRALAALHRGNHTKALKLIKESISHHSSDNISNHGSAILHRALGHIYFNTATLIVDSNTKCKHLNHAAKAARQALAFSKKSIPLALFHAEVLFELAVIRDDNKGHQEVIQECERALMIEDPTDPIKDSIFEEDIIRQRTDLLTQESRIEFMTQEVKKLIEKCNNVGDGNSEKQDVEKQDNTVEERRKYANPKRIPLDVNRVTQIKSYWNETCTAEMKRGLLRVDIEDLKAHFNKNKLAKDVLKEAIDFAKEQSQWKFCVCCCCGDWFLDSSSNMRHLNSEHMGSLWTELEANVPEIADDECVAMVKNGVWKPVDIAASVKIMENQSRFETCDADSDSAVDGIDDTQNCHSAGTEYDPQVFITREIDKFQRWPLCEDSKRTQLLERIHEALESLLKKRCLAESHCNELITTMDMMSNRIQVAQIDYYDLDATLLFICFLEASDLEIFLRFLEELANSCGLSCLSWKNALDDELKGSQEFTSKERIVFSSDFSHLFLDERLLSEELIPTTYQDAIADDGTANTLKTKRGNDLCCEVLENFKGEFHQENKKSEQISEHDPQISYECCLSKLQKDLEKNADLRIDAFESAFINSRLKTIAKIWQGQSDCTCIEKESSCLKGTGQRDFILDAKILAIKEVMRQTELKLGLVSTYDYRSIMVHLLKSFMQAQLEDIFDKDAKEKSEAATEALLEELALDSQTDMDRGCGNVGKSKFKKKKKNRQKAKNIKLAVPPVLQETSGSTEHLPFYEDKAQQTHEESCQLPEIDIRVSTSDELGQPQEERLSLEERMLAEALECQKKFENEAQLKVDHAEENKKTGEAIEEDVKEISAPVVYSKNEEGNGSSEQQLLEQFVSSSSICFGSIRFMKMGYTKNSWKEWASNEHQEDADDDEDTEQNSHFDVPSTSHTDWQRSIETRLHGLQLEMQQLREELRKSFE</sequence>
<reference evidence="5 6" key="1">
    <citation type="journal article" date="2019" name="Plant Biotechnol. J.">
        <title>The red bayberry genome and genetic basis of sex determination.</title>
        <authorList>
            <person name="Jia H.M."/>
            <person name="Jia H.J."/>
            <person name="Cai Q.L."/>
            <person name="Wang Y."/>
            <person name="Zhao H.B."/>
            <person name="Yang W.F."/>
            <person name="Wang G.Y."/>
            <person name="Li Y.H."/>
            <person name="Zhan D.L."/>
            <person name="Shen Y.T."/>
            <person name="Niu Q.F."/>
            <person name="Chang L."/>
            <person name="Qiu J."/>
            <person name="Zhao L."/>
            <person name="Xie H.B."/>
            <person name="Fu W.Y."/>
            <person name="Jin J."/>
            <person name="Li X.W."/>
            <person name="Jiao Y."/>
            <person name="Zhou C.C."/>
            <person name="Tu T."/>
            <person name="Chai C.Y."/>
            <person name="Gao J.L."/>
            <person name="Fan L.J."/>
            <person name="van de Weg E."/>
            <person name="Wang J.Y."/>
            <person name="Gao Z.S."/>
        </authorList>
    </citation>
    <scope>NUCLEOTIDE SEQUENCE [LARGE SCALE GENOMIC DNA]</scope>
    <source>
        <tissue evidence="5">Leaves</tissue>
    </source>
</reference>
<keyword evidence="6" id="KW-1185">Reference proteome</keyword>
<name>A0A6A1WC98_9ROSI</name>
<evidence type="ECO:0000256" key="1">
    <source>
        <dbReference type="ARBA" id="ARBA00022786"/>
    </source>
</evidence>
<dbReference type="Pfam" id="PF04781">
    <property type="entry name" value="DUF627"/>
    <property type="match status" value="1"/>
</dbReference>
<dbReference type="Gene3D" id="1.25.40.10">
    <property type="entry name" value="Tetratricopeptide repeat domain"/>
    <property type="match status" value="1"/>
</dbReference>
<gene>
    <name evidence="5" type="ORF">CJ030_MR2G018629</name>
</gene>
<evidence type="ECO:0000313" key="6">
    <source>
        <dbReference type="Proteomes" id="UP000516437"/>
    </source>
</evidence>
<dbReference type="PANTHER" id="PTHR22975">
    <property type="entry name" value="UBIQUITIN SPECIFIC PROTEINASE"/>
    <property type="match status" value="1"/>
</dbReference>
<dbReference type="Pfam" id="PF04780">
    <property type="entry name" value="DUF629"/>
    <property type="match status" value="1"/>
</dbReference>
<keyword evidence="2" id="KW-0378">Hydrolase</keyword>
<dbReference type="InterPro" id="IPR011990">
    <property type="entry name" value="TPR-like_helical_dom_sf"/>
</dbReference>
<keyword evidence="1" id="KW-0833">Ubl conjugation pathway</keyword>
<proteinExistence type="predicted"/>
<evidence type="ECO:0000259" key="4">
    <source>
        <dbReference type="PROSITE" id="PS00028"/>
    </source>
</evidence>
<evidence type="ECO:0000313" key="5">
    <source>
        <dbReference type="EMBL" id="KAB1222865.1"/>
    </source>
</evidence>
<dbReference type="Proteomes" id="UP000516437">
    <property type="component" value="Chromosome 2"/>
</dbReference>
<dbReference type="EMBL" id="RXIC02000020">
    <property type="protein sequence ID" value="KAB1222865.1"/>
    <property type="molecule type" value="Genomic_DNA"/>
</dbReference>
<feature type="compositionally biased region" description="Acidic residues" evidence="3">
    <location>
        <begin position="906"/>
        <end position="915"/>
    </location>
</feature>
<dbReference type="GO" id="GO:0016787">
    <property type="term" value="F:hydrolase activity"/>
    <property type="evidence" value="ECO:0007669"/>
    <property type="project" value="UniProtKB-KW"/>
</dbReference>
<accession>A0A6A1WC98</accession>
<dbReference type="PANTHER" id="PTHR22975:SF9">
    <property type="entry name" value="ECHINUS SPLICE FORM 3"/>
    <property type="match status" value="1"/>
</dbReference>
<dbReference type="AlphaFoldDB" id="A0A6A1WC98"/>
<dbReference type="InterPro" id="IPR006866">
    <property type="entry name" value="DUF627_N"/>
</dbReference>